<dbReference type="OrthoDB" id="4526946at2759"/>
<feature type="region of interest" description="Disordered" evidence="1">
    <location>
        <begin position="1"/>
        <end position="96"/>
    </location>
</feature>
<accession>A0A8H6PEH4</accession>
<dbReference type="EMBL" id="JACBAD010001884">
    <property type="protein sequence ID" value="KAF7130994.1"/>
    <property type="molecule type" value="Genomic_DNA"/>
</dbReference>
<proteinExistence type="predicted"/>
<protein>
    <submittedName>
        <fullName evidence="2">Uncharacterized protein</fullName>
    </submittedName>
</protein>
<dbReference type="Proteomes" id="UP000630445">
    <property type="component" value="Unassembled WGS sequence"/>
</dbReference>
<feature type="compositionally biased region" description="Pro residues" evidence="1">
    <location>
        <begin position="36"/>
        <end position="47"/>
    </location>
</feature>
<comment type="caution">
    <text evidence="2">The sequence shown here is derived from an EMBL/GenBank/DDBJ whole genome shotgun (WGS) entry which is preliminary data.</text>
</comment>
<feature type="compositionally biased region" description="Polar residues" evidence="1">
    <location>
        <begin position="1"/>
        <end position="17"/>
    </location>
</feature>
<keyword evidence="4" id="KW-1185">Reference proteome</keyword>
<dbReference type="EMBL" id="JACBAF010002047">
    <property type="protein sequence ID" value="KAF7169230.1"/>
    <property type="molecule type" value="Genomic_DNA"/>
</dbReference>
<name>A0A8H6PEH4_9EURO</name>
<dbReference type="AlphaFoldDB" id="A0A8H6PEH4"/>
<gene>
    <name evidence="2" type="ORF">CNMCM5793_003929</name>
    <name evidence="3" type="ORF">CNMCM6106_004179</name>
</gene>
<organism evidence="2 4">
    <name type="scientific">Aspergillus hiratsukae</name>
    <dbReference type="NCBI Taxonomy" id="1194566"/>
    <lineage>
        <taxon>Eukaryota</taxon>
        <taxon>Fungi</taxon>
        <taxon>Dikarya</taxon>
        <taxon>Ascomycota</taxon>
        <taxon>Pezizomycotina</taxon>
        <taxon>Eurotiomycetes</taxon>
        <taxon>Eurotiomycetidae</taxon>
        <taxon>Eurotiales</taxon>
        <taxon>Aspergillaceae</taxon>
        <taxon>Aspergillus</taxon>
        <taxon>Aspergillus subgen. Fumigati</taxon>
    </lineage>
</organism>
<evidence type="ECO:0000313" key="3">
    <source>
        <dbReference type="EMBL" id="KAF7169230.1"/>
    </source>
</evidence>
<evidence type="ECO:0000313" key="2">
    <source>
        <dbReference type="EMBL" id="KAF7130994.1"/>
    </source>
</evidence>
<reference evidence="2" key="1">
    <citation type="submission" date="2020-06" db="EMBL/GenBank/DDBJ databases">
        <title>Draft genome sequences of strains closely related to Aspergillus parafelis and Aspergillus hiratsukae.</title>
        <authorList>
            <person name="Dos Santos R.A.C."/>
            <person name="Rivero-Menendez O."/>
            <person name="Steenwyk J.L."/>
            <person name="Mead M.E."/>
            <person name="Goldman G.H."/>
            <person name="Alastruey-Izquierdo A."/>
            <person name="Rokas A."/>
        </authorList>
    </citation>
    <scope>NUCLEOTIDE SEQUENCE</scope>
    <source>
        <strain evidence="2">CNM-CM5793</strain>
        <strain evidence="3">CNM-CM6106</strain>
    </source>
</reference>
<evidence type="ECO:0000313" key="4">
    <source>
        <dbReference type="Proteomes" id="UP000630445"/>
    </source>
</evidence>
<evidence type="ECO:0000256" key="1">
    <source>
        <dbReference type="SAM" id="MobiDB-lite"/>
    </source>
</evidence>
<dbReference type="Proteomes" id="UP000662466">
    <property type="component" value="Unassembled WGS sequence"/>
</dbReference>
<sequence length="170" mass="17715">MSTMSRENSPSSSSGTEITWAPSPDRDVSAVASAPGPVPSSSPPRPPASARHRGGPLWTMTNIWSAPTAVGNVITGPPPPPASTPRDQWDARPPTAGDAAVWESVQMVELPPDACSAECLFFDTQGVQLILHVDDMEIAGPTKLITEGVCEAIGRLFDASLSAVLAITSE</sequence>